<reference evidence="1 2" key="1">
    <citation type="submission" date="2022-11" db="EMBL/GenBank/DDBJ databases">
        <title>Desulfobotulus tamanensis H1 sp. nov. - anaerobic, alkaliphilic, sulphate reducing bacterium isolated from terrestrial mud volcano.</title>
        <authorList>
            <person name="Frolova A."/>
            <person name="Merkel A.Y."/>
            <person name="Slobodkin A.I."/>
        </authorList>
    </citation>
    <scope>NUCLEOTIDE SEQUENCE [LARGE SCALE GENOMIC DNA]</scope>
    <source>
        <strain evidence="1 2">H1</strain>
    </source>
</reference>
<evidence type="ECO:0000313" key="1">
    <source>
        <dbReference type="EMBL" id="MCW7755125.1"/>
    </source>
</evidence>
<sequence>MEEKETMQELSESLVAYATHSKDILPFVEALPEESRIARPTMEYEMRMLKILSVGWGLAFILSDHPARIELSEAFWHRISSLSKEIDEICKASGTEIDYFAALRKRLDIYVSALSGAKDPGDPGIEVGSCYAELCGDAEDTYALVAGRRVFTGVLSSLHEYLKDSLNPAQPA</sequence>
<accession>A0ABT3NCC4</accession>
<dbReference type="RefSeq" id="WP_265426045.1">
    <property type="nucleotide sequence ID" value="NZ_JAPFPW010000022.1"/>
</dbReference>
<organism evidence="1 2">
    <name type="scientific">Desulfobotulus pelophilus</name>
    <dbReference type="NCBI Taxonomy" id="2823377"/>
    <lineage>
        <taxon>Bacteria</taxon>
        <taxon>Pseudomonadati</taxon>
        <taxon>Thermodesulfobacteriota</taxon>
        <taxon>Desulfobacteria</taxon>
        <taxon>Desulfobacterales</taxon>
        <taxon>Desulfobacteraceae</taxon>
        <taxon>Desulfobotulus</taxon>
    </lineage>
</organism>
<gene>
    <name evidence="1" type="ORF">OOT00_14145</name>
</gene>
<evidence type="ECO:0000313" key="2">
    <source>
        <dbReference type="Proteomes" id="UP001209681"/>
    </source>
</evidence>
<dbReference type="Proteomes" id="UP001209681">
    <property type="component" value="Unassembled WGS sequence"/>
</dbReference>
<comment type="caution">
    <text evidence="1">The sequence shown here is derived from an EMBL/GenBank/DDBJ whole genome shotgun (WGS) entry which is preliminary data.</text>
</comment>
<name>A0ABT3NCC4_9BACT</name>
<keyword evidence="2" id="KW-1185">Reference proteome</keyword>
<dbReference type="EMBL" id="JAPFPW010000022">
    <property type="protein sequence ID" value="MCW7755125.1"/>
    <property type="molecule type" value="Genomic_DNA"/>
</dbReference>
<proteinExistence type="predicted"/>
<protein>
    <submittedName>
        <fullName evidence="1">Uncharacterized protein</fullName>
    </submittedName>
</protein>